<keyword evidence="1" id="KW-0812">Transmembrane</keyword>
<dbReference type="CDD" id="cd22190">
    <property type="entry name" value="PGAP4"/>
    <property type="match status" value="1"/>
</dbReference>
<dbReference type="GeneTree" id="ENSGT00500000045018"/>
<dbReference type="Bgee" id="ENSLACG00000004243">
    <property type="expression patterns" value="Expressed in mesonephros"/>
</dbReference>
<feature type="transmembrane region" description="Helical" evidence="1">
    <location>
        <begin position="24"/>
        <end position="48"/>
    </location>
</feature>
<dbReference type="AlphaFoldDB" id="H3A553"/>
<proteinExistence type="predicted"/>
<reference evidence="2" key="3">
    <citation type="submission" date="2025-09" db="UniProtKB">
        <authorList>
            <consortium name="Ensembl"/>
        </authorList>
    </citation>
    <scope>IDENTIFICATION</scope>
</reference>
<dbReference type="eggNOG" id="ENOG502QT3K">
    <property type="taxonomic scope" value="Eukaryota"/>
</dbReference>
<dbReference type="GO" id="GO:0006506">
    <property type="term" value="P:GPI anchor biosynthetic process"/>
    <property type="evidence" value="ECO:0007669"/>
    <property type="project" value="InterPro"/>
</dbReference>
<dbReference type="GO" id="GO:0016757">
    <property type="term" value="F:glycosyltransferase activity"/>
    <property type="evidence" value="ECO:0007669"/>
    <property type="project" value="InterPro"/>
</dbReference>
<dbReference type="EMBL" id="AFYH01240975">
    <property type="status" value="NOT_ANNOTATED_CDS"/>
    <property type="molecule type" value="Genomic_DNA"/>
</dbReference>
<name>H3A553_LATCH</name>
<reference evidence="3" key="1">
    <citation type="submission" date="2011-08" db="EMBL/GenBank/DDBJ databases">
        <title>The draft genome of Latimeria chalumnae.</title>
        <authorList>
            <person name="Di Palma F."/>
            <person name="Alfoldi J."/>
            <person name="Johnson J."/>
            <person name="Berlin A."/>
            <person name="Gnerre S."/>
            <person name="Jaffe D."/>
            <person name="MacCallum I."/>
            <person name="Young S."/>
            <person name="Walker B.J."/>
            <person name="Lander E."/>
            <person name="Lindblad-Toh K."/>
        </authorList>
    </citation>
    <scope>NUCLEOTIDE SEQUENCE [LARGE SCALE GENOMIC DNA]</scope>
    <source>
        <strain evidence="3">Wild caught</strain>
    </source>
</reference>
<evidence type="ECO:0000313" key="3">
    <source>
        <dbReference type="Proteomes" id="UP000008672"/>
    </source>
</evidence>
<dbReference type="GO" id="GO:0000139">
    <property type="term" value="C:Golgi membrane"/>
    <property type="evidence" value="ECO:0007669"/>
    <property type="project" value="InterPro"/>
</dbReference>
<gene>
    <name evidence="2" type="primary">PGAP4</name>
</gene>
<dbReference type="FunCoup" id="H3A553">
    <property type="interactions" value="363"/>
</dbReference>
<keyword evidence="3" id="KW-1185">Reference proteome</keyword>
<evidence type="ECO:0000256" key="1">
    <source>
        <dbReference type="SAM" id="Phobius"/>
    </source>
</evidence>
<dbReference type="PANTHER" id="PTHR31410:SF1">
    <property type="entry name" value="POST-GPI ATTACHMENT TO PROTEINS FACTOR 4"/>
    <property type="match status" value="1"/>
</dbReference>
<reference evidence="2" key="2">
    <citation type="submission" date="2025-08" db="UniProtKB">
        <authorList>
            <consortium name="Ensembl"/>
        </authorList>
    </citation>
    <scope>IDENTIFICATION</scope>
</reference>
<sequence>ITTSVSPFLVLLKSKRRSRYSSPAFQFLTLTVVTFGLVLPLACHRLLYSYYFLKSWYLDAFSQDFLQRSQAAGEAAVRYFEELAREEHQEVDPMDRKRPWLVVTIVTVKRKEEYHYLLQVASRFHRLLQKCNHCDRHEIHLCNVQEVPEEHTEARVLGKFFPLTEMYGEAKGRPLDMADNRFEKEKQDYQYCLSTTLSAFNPEHVLLVEDDAVPMEDFFEVLQHLLTQRFSKPYLRDALYLKLYHPERLQRYINPEPMRILEWIGFGLLGGSLLTALYFSVRGCPAGWWPVFLFFMVYAMVFVELVGRHYLLELRRVSPQLYNVVPVTECCTPAMLFSASSATRVLHYLDTVQCRPGFAKDMALYSFLKQKNEQAFVVEPNLITHVGLFSTLRGIVLEPKLL</sequence>
<dbReference type="InterPro" id="IPR029675">
    <property type="entry name" value="PGAP4"/>
</dbReference>
<feature type="transmembrane region" description="Helical" evidence="1">
    <location>
        <begin position="260"/>
        <end position="281"/>
    </location>
</feature>
<keyword evidence="1" id="KW-1133">Transmembrane helix</keyword>
<keyword evidence="1" id="KW-0472">Membrane</keyword>
<feature type="transmembrane region" description="Helical" evidence="1">
    <location>
        <begin position="287"/>
        <end position="306"/>
    </location>
</feature>
<evidence type="ECO:0000313" key="2">
    <source>
        <dbReference type="Ensembl" id="ENSLACP00000004774.1"/>
    </source>
</evidence>
<dbReference type="InParanoid" id="H3A553"/>
<dbReference type="PANTHER" id="PTHR31410">
    <property type="entry name" value="TRANSMEMBRANE PROTEIN 246"/>
    <property type="match status" value="1"/>
</dbReference>
<dbReference type="OMA" id="YWNPCSF"/>
<dbReference type="HOGENOM" id="CLU_049086_0_0_1"/>
<protein>
    <submittedName>
        <fullName evidence="2">Post-GPI attachment to proteins GalNAc transferase 4</fullName>
    </submittedName>
</protein>
<dbReference type="Ensembl" id="ENSLACT00000004815.1">
    <property type="protein sequence ID" value="ENSLACP00000004774.1"/>
    <property type="gene ID" value="ENSLACG00000004243.1"/>
</dbReference>
<accession>H3A553</accession>
<dbReference type="Proteomes" id="UP000008672">
    <property type="component" value="Unassembled WGS sequence"/>
</dbReference>
<organism evidence="2 3">
    <name type="scientific">Latimeria chalumnae</name>
    <name type="common">Coelacanth</name>
    <dbReference type="NCBI Taxonomy" id="7897"/>
    <lineage>
        <taxon>Eukaryota</taxon>
        <taxon>Metazoa</taxon>
        <taxon>Chordata</taxon>
        <taxon>Craniata</taxon>
        <taxon>Vertebrata</taxon>
        <taxon>Euteleostomi</taxon>
        <taxon>Coelacanthiformes</taxon>
        <taxon>Coelacanthidae</taxon>
        <taxon>Latimeria</taxon>
    </lineage>
</organism>